<accession>A0A5B0SBR1</accession>
<organism evidence="1 2">
    <name type="scientific">Puccinia graminis f. sp. tritici</name>
    <dbReference type="NCBI Taxonomy" id="56615"/>
    <lineage>
        <taxon>Eukaryota</taxon>
        <taxon>Fungi</taxon>
        <taxon>Dikarya</taxon>
        <taxon>Basidiomycota</taxon>
        <taxon>Pucciniomycotina</taxon>
        <taxon>Pucciniomycetes</taxon>
        <taxon>Pucciniales</taxon>
        <taxon>Pucciniaceae</taxon>
        <taxon>Puccinia</taxon>
    </lineage>
</organism>
<dbReference type="Proteomes" id="UP000325313">
    <property type="component" value="Unassembled WGS sequence"/>
</dbReference>
<evidence type="ECO:0000313" key="2">
    <source>
        <dbReference type="Proteomes" id="UP000325313"/>
    </source>
</evidence>
<comment type="caution">
    <text evidence="1">The sequence shown here is derived from an EMBL/GenBank/DDBJ whole genome shotgun (WGS) entry which is preliminary data.</text>
</comment>
<evidence type="ECO:0000313" key="1">
    <source>
        <dbReference type="EMBL" id="KAA1133924.1"/>
    </source>
</evidence>
<reference evidence="1 2" key="1">
    <citation type="submission" date="2019-05" db="EMBL/GenBank/DDBJ databases">
        <title>Emergence of the Ug99 lineage of the wheat stem rust pathogen through somatic hybridization.</title>
        <authorList>
            <person name="Li F."/>
            <person name="Upadhyaya N.M."/>
            <person name="Sperschneider J."/>
            <person name="Matny O."/>
            <person name="Nguyen-Phuc H."/>
            <person name="Mago R."/>
            <person name="Raley C."/>
            <person name="Miller M.E."/>
            <person name="Silverstein K.A.T."/>
            <person name="Henningsen E."/>
            <person name="Hirsch C.D."/>
            <person name="Visser B."/>
            <person name="Pretorius Z.A."/>
            <person name="Steffenson B.J."/>
            <person name="Schwessinger B."/>
            <person name="Dodds P.N."/>
            <person name="Figueroa M."/>
        </authorList>
    </citation>
    <scope>NUCLEOTIDE SEQUENCE [LARGE SCALE GENOMIC DNA]</scope>
    <source>
        <strain evidence="1 2">Ug99</strain>
    </source>
</reference>
<dbReference type="AlphaFoldDB" id="A0A5B0SBR1"/>
<dbReference type="EMBL" id="VDEP01000070">
    <property type="protein sequence ID" value="KAA1133924.1"/>
    <property type="molecule type" value="Genomic_DNA"/>
</dbReference>
<sequence length="60" mass="6940">MNECVINFWEKVQHTSRNKDPFPFILECYDVPAQLSPKRLRSPGRNDWVIAAKLVTGHGE</sequence>
<name>A0A5B0SBR1_PUCGR</name>
<protein>
    <submittedName>
        <fullName evidence="1">Uncharacterized protein</fullName>
    </submittedName>
</protein>
<gene>
    <name evidence="1" type="ORF">PGTUg99_032267</name>
</gene>
<proteinExistence type="predicted"/>